<gene>
    <name evidence="2" type="ORF">PSHT_04277</name>
</gene>
<reference evidence="3" key="3">
    <citation type="journal article" date="2018" name="Mol. Plant Microbe Interact.">
        <title>Genome sequence resources for the wheat stripe rust pathogen (Puccinia striiformis f. sp. tritici) and the barley stripe rust pathogen (Puccinia striiformis f. sp. hordei).</title>
        <authorList>
            <person name="Xia C."/>
            <person name="Wang M."/>
            <person name="Yin C."/>
            <person name="Cornejo O.E."/>
            <person name="Hulbert S.H."/>
            <person name="Chen X."/>
        </authorList>
    </citation>
    <scope>NUCLEOTIDE SEQUENCE [LARGE SCALE GENOMIC DNA]</scope>
    <source>
        <strain evidence="3">93TX-2</strain>
    </source>
</reference>
<feature type="compositionally biased region" description="Polar residues" evidence="1">
    <location>
        <begin position="1865"/>
        <end position="1882"/>
    </location>
</feature>
<feature type="compositionally biased region" description="Polar residues" evidence="1">
    <location>
        <begin position="336"/>
        <end position="347"/>
    </location>
</feature>
<evidence type="ECO:0000313" key="2">
    <source>
        <dbReference type="EMBL" id="POW19784.1"/>
    </source>
</evidence>
<feature type="region of interest" description="Disordered" evidence="1">
    <location>
        <begin position="1606"/>
        <end position="1716"/>
    </location>
</feature>
<reference evidence="2 3" key="1">
    <citation type="submission" date="2017-12" db="EMBL/GenBank/DDBJ databases">
        <title>Gene loss provides genomic basis for host adaptation in cereal stripe rust fungi.</title>
        <authorList>
            <person name="Xia C."/>
        </authorList>
    </citation>
    <scope>NUCLEOTIDE SEQUENCE [LARGE SCALE GENOMIC DNA]</scope>
    <source>
        <strain evidence="2 3">93TX-2</strain>
    </source>
</reference>
<feature type="compositionally biased region" description="Acidic residues" evidence="1">
    <location>
        <begin position="1623"/>
        <end position="1633"/>
    </location>
</feature>
<organism evidence="2 3">
    <name type="scientific">Puccinia striiformis</name>
    <dbReference type="NCBI Taxonomy" id="27350"/>
    <lineage>
        <taxon>Eukaryota</taxon>
        <taxon>Fungi</taxon>
        <taxon>Dikarya</taxon>
        <taxon>Basidiomycota</taxon>
        <taxon>Pucciniomycotina</taxon>
        <taxon>Pucciniomycetes</taxon>
        <taxon>Pucciniales</taxon>
        <taxon>Pucciniaceae</taxon>
        <taxon>Puccinia</taxon>
    </lineage>
</organism>
<feature type="compositionally biased region" description="Polar residues" evidence="1">
    <location>
        <begin position="1849"/>
        <end position="1859"/>
    </location>
</feature>
<feature type="compositionally biased region" description="Basic and acidic residues" evidence="1">
    <location>
        <begin position="322"/>
        <end position="331"/>
    </location>
</feature>
<feature type="compositionally biased region" description="Polar residues" evidence="1">
    <location>
        <begin position="1704"/>
        <end position="1715"/>
    </location>
</feature>
<protein>
    <submittedName>
        <fullName evidence="2">Uncharacterized protein</fullName>
    </submittedName>
</protein>
<feature type="compositionally biased region" description="Polar residues" evidence="1">
    <location>
        <begin position="566"/>
        <end position="575"/>
    </location>
</feature>
<accession>A0A2S4WDE2</accession>
<feature type="compositionally biased region" description="Acidic residues" evidence="1">
    <location>
        <begin position="1606"/>
        <end position="1616"/>
    </location>
</feature>
<feature type="compositionally biased region" description="Basic and acidic residues" evidence="1">
    <location>
        <begin position="679"/>
        <end position="712"/>
    </location>
</feature>
<reference evidence="3" key="2">
    <citation type="journal article" date="2018" name="BMC Genomics">
        <title>Genomic insights into host adaptation between the wheat stripe rust pathogen (Puccinia striiformis f. sp. tritici) and the barley stripe rust pathogen (Puccinia striiformis f. sp. hordei).</title>
        <authorList>
            <person name="Xia C."/>
            <person name="Wang M."/>
            <person name="Yin C."/>
            <person name="Cornejo O.E."/>
            <person name="Hulbert S.H."/>
            <person name="Chen X."/>
        </authorList>
    </citation>
    <scope>NUCLEOTIDE SEQUENCE [LARGE SCALE GENOMIC DNA]</scope>
    <source>
        <strain evidence="3">93TX-2</strain>
    </source>
</reference>
<feature type="compositionally biased region" description="Acidic residues" evidence="1">
    <location>
        <begin position="1659"/>
        <end position="1673"/>
    </location>
</feature>
<feature type="region of interest" description="Disordered" evidence="1">
    <location>
        <begin position="185"/>
        <end position="381"/>
    </location>
</feature>
<feature type="non-terminal residue" evidence="2">
    <location>
        <position position="1903"/>
    </location>
</feature>
<feature type="region of interest" description="Disordered" evidence="1">
    <location>
        <begin position="429"/>
        <end position="712"/>
    </location>
</feature>
<name>A0A2S4WDE2_9BASI</name>
<dbReference type="EMBL" id="PKSM01000043">
    <property type="protein sequence ID" value="POW19784.1"/>
    <property type="molecule type" value="Genomic_DNA"/>
</dbReference>
<feature type="compositionally biased region" description="Gly residues" evidence="1">
    <location>
        <begin position="1818"/>
        <end position="1828"/>
    </location>
</feature>
<dbReference type="OrthoDB" id="5577209at2759"/>
<feature type="non-terminal residue" evidence="2">
    <location>
        <position position="1"/>
    </location>
</feature>
<dbReference type="Proteomes" id="UP000238274">
    <property type="component" value="Unassembled WGS sequence"/>
</dbReference>
<feature type="compositionally biased region" description="Basic residues" evidence="1">
    <location>
        <begin position="653"/>
        <end position="670"/>
    </location>
</feature>
<evidence type="ECO:0000256" key="1">
    <source>
        <dbReference type="SAM" id="MobiDB-lite"/>
    </source>
</evidence>
<comment type="caution">
    <text evidence="2">The sequence shown here is derived from an EMBL/GenBank/DDBJ whole genome shotgun (WGS) entry which is preliminary data.</text>
</comment>
<dbReference type="VEuPathDB" id="FungiDB:PSTT_05898"/>
<keyword evidence="3" id="KW-1185">Reference proteome</keyword>
<feature type="compositionally biased region" description="Polar residues" evidence="1">
    <location>
        <begin position="370"/>
        <end position="381"/>
    </location>
</feature>
<proteinExistence type="predicted"/>
<dbReference type="VEuPathDB" id="FungiDB:PSHT_04277"/>
<feature type="compositionally biased region" description="Polar residues" evidence="1">
    <location>
        <begin position="472"/>
        <end position="481"/>
    </location>
</feature>
<evidence type="ECO:0000313" key="3">
    <source>
        <dbReference type="Proteomes" id="UP000238274"/>
    </source>
</evidence>
<sequence>GPFGDKVSLWIGLQRSSLSDATEIKYGKLIKIGPSVLTIPFSFFEIIHSTRRTFLGSSRIMPRHLFQATRKIFIFWIGINHVSKAPSGVAVCAHPMHPPWRDASFVSSMNHNEIAEPDGLVYGNETPLCSTAATIVGTSLGTVLRPVVSVSWVAEPNVPIYWALPHATPDQVSTPDDLMSTAHESRYHSGLSGEALPFQPLRATPGNQVSRHHHGGSTLRSPSGESPMVPVSISNRNSSIRDRDIHERRIKGTLKGKNPARESTRKPPSPYQKSVKPFPPFERSKMPATQGAPPRPSDNLSTQPLDASNRKQLPKKQPSGVSHHEGKHEDPVGMSPSPTKPSQSSAGTRPKSGKASSSVGFLTREIRNGGASSLKSVPHQASIQVEVETGGRSLQNMRKAQAPVQEYVGKISDEHEKHAKSFSFSQKLILPSGPHIPDPRTLGLPPFGGGPTTRDDSEKTASKIASFLGITGDSTKLNVIESQELPKPSRSGQIPAEPRPQSLSHPVIKKPNSDREWMVVSKKKGAMRLPRPRSDGLGESDASSSRKLEDSQNQPFSIPGPRGPFQTANAPTTTDPDIIFQEVNNNNSKREKKNPKSDGNPETEVSIPDKSISITKPPNDDHVIGEVRGQITGKVIDQSDHSGSGVIPDKIAREKKPKSKKKKNKPKSKNSGKFPGDSVDWKELKDLSDSKKSKEEPVELSGRESNEAAEKVDQQAKEYLEYMRAKVRMIGIELDDSDGFESKKSETPFDPIKAEDCVSRFDELFSTTSENKLKRIEESWKVFSSDPPYRNSARKHLLRIWREKRVTIWEKNNLDLSFMNHLSSHLRLNEKDNHLGLRKLEDQLFRRIIFFGTKEEGFMLKIYKIIKGDLGEYEGFRRMVTLSKQVGQEIISRNKPNLEKLEMIKSSLFEDSKSGEYEKIFDIFGYYGLNEDLERNQGYYNSARIIPISHPFEFFPLKYPELGTSKSEIYINICGRDEYRSRSSPRIHFTSPEFTEIIKKSNYGKVSKSEELHQSLIEHGLDLNRIMTVILILGLEDNSKFDEIAVDLIHYKSKVLFKMFAPNNYNHLPWDQTAERKWIYRYYKKDYYLKLKSLINRLGDIDIQDTNPSLKAVYSESDIQALQSLDQIDSKSKCMETRKEILDVEFDPPEHVAIILGGFEPTFFDSYVVSNPYQDDADTNKLIVKHKTYPQLSATIISSRRKTQEETDMDEINRGLSELNSKSKSAGSSTSRTEILRLYQELNRLKLNLKAELILNLIQDYQELNQTVVRQIIEDNLNRNQQLKQELNRHIQALIHNTNNDGNSINHLRLISQSHPSLLEPFYLQTTKTTTNTIAHLINQLDQLQEQKPRRELLSIILKVLKDGIINRLRTASVAFDSTELIDQLILLSSSKSTRFLTELYLNYPTLIIDLQQLIKTRSQQANHKKDRLDLFFNDNQSIHPIFKIYNDRTCSNASRINTNGKGKENQKEEEFESIINQVLQILPDLTSRVILNHIIKNNHQFQDQDHGAQRLIEQSFVDPSFISQNSIEFSNSSSSVTPTLIQPQHQSSHVILKNRKNIFDHVKMDPNLLRIGKSKLNEQEILNDKSHITKEMKKQIQSRLEKIEDEEREAAEADQDQVILYSDDDDDDSDHEEGDKKGKPVINVDIFEDDDHRFNIRDEDDGDRSDPEEEEVVDRNHSLSPFPPLTTPKRANNKTTKVHQPLQPHSQPIGSTQKIDPRDQETLCSFILNDPSVFSSKSRTSKNRIDLKNSLIHFGKQDDLIEAWKIMFDRNPKKEEILERYRMKSMMKDPDNRSILVGEEEGGSKSTNSGLERGGGRGRGSRGGGGRGRGRGGGDRGRGRGGGGGSSNPASTDTNQDTNHPKTNKTSNRGQPTPRTHNSKTLTDRRVRGRDKKLAQMSAGIS</sequence>
<feature type="region of interest" description="Disordered" evidence="1">
    <location>
        <begin position="1790"/>
        <end position="1903"/>
    </location>
</feature>